<accession>A0ABS3BW09</accession>
<sequence length="188" mass="21651">MTKLLTLKHWQLFGLLVGFPLIFQTILFAMVFSGNYSSVFPYLISIDAIAFMGVFFGWFYQLGTHLHEKLPDTASMNVTRFKIFLFIPVIYLLFSVAIMPSLIPEGQTGLAIFALIIPLHLFSMFCLFYCLYFNAKALKTVEVQRPVAFGEYAGEFFLIWFFPIGIWIIQLRINKLFDATPENSTQLQ</sequence>
<feature type="transmembrane region" description="Helical" evidence="1">
    <location>
        <begin position="109"/>
        <end position="132"/>
    </location>
</feature>
<evidence type="ECO:0000256" key="1">
    <source>
        <dbReference type="SAM" id="Phobius"/>
    </source>
</evidence>
<proteinExistence type="predicted"/>
<keyword evidence="1" id="KW-0472">Membrane</keyword>
<evidence type="ECO:0000313" key="2">
    <source>
        <dbReference type="EMBL" id="MBN7803071.1"/>
    </source>
</evidence>
<evidence type="ECO:0000313" key="3">
    <source>
        <dbReference type="Proteomes" id="UP000664698"/>
    </source>
</evidence>
<name>A0ABS3BW09_9BACT</name>
<protein>
    <submittedName>
        <fullName evidence="2">Uncharacterized protein</fullName>
    </submittedName>
</protein>
<dbReference type="EMBL" id="JAFKCW010000005">
    <property type="protein sequence ID" value="MBN7803071.1"/>
    <property type="molecule type" value="Genomic_DNA"/>
</dbReference>
<dbReference type="RefSeq" id="WP_206571073.1">
    <property type="nucleotide sequence ID" value="NZ_JAFKCW010000005.1"/>
</dbReference>
<feature type="transmembrane region" description="Helical" evidence="1">
    <location>
        <begin position="152"/>
        <end position="173"/>
    </location>
</feature>
<reference evidence="2 3" key="1">
    <citation type="submission" date="2021-03" db="EMBL/GenBank/DDBJ databases">
        <title>novel species isolated from a fishpond in China.</title>
        <authorList>
            <person name="Lu H."/>
            <person name="Cai Z."/>
        </authorList>
    </citation>
    <scope>NUCLEOTIDE SEQUENCE [LARGE SCALE GENOMIC DNA]</scope>
    <source>
        <strain evidence="2 3">JCM 31546</strain>
    </source>
</reference>
<feature type="transmembrane region" description="Helical" evidence="1">
    <location>
        <begin position="12"/>
        <end position="33"/>
    </location>
</feature>
<organism evidence="2 3">
    <name type="scientific">Algoriphagus aestuariicola</name>
    <dbReference type="NCBI Taxonomy" id="1852016"/>
    <lineage>
        <taxon>Bacteria</taxon>
        <taxon>Pseudomonadati</taxon>
        <taxon>Bacteroidota</taxon>
        <taxon>Cytophagia</taxon>
        <taxon>Cytophagales</taxon>
        <taxon>Cyclobacteriaceae</taxon>
        <taxon>Algoriphagus</taxon>
    </lineage>
</organism>
<dbReference type="Proteomes" id="UP000664698">
    <property type="component" value="Unassembled WGS sequence"/>
</dbReference>
<keyword evidence="1" id="KW-0812">Transmembrane</keyword>
<keyword evidence="1" id="KW-1133">Transmembrane helix</keyword>
<comment type="caution">
    <text evidence="2">The sequence shown here is derived from an EMBL/GenBank/DDBJ whole genome shotgun (WGS) entry which is preliminary data.</text>
</comment>
<feature type="transmembrane region" description="Helical" evidence="1">
    <location>
        <begin position="39"/>
        <end position="60"/>
    </location>
</feature>
<keyword evidence="3" id="KW-1185">Reference proteome</keyword>
<gene>
    <name evidence="2" type="ORF">J0A67_19510</name>
</gene>
<feature type="transmembrane region" description="Helical" evidence="1">
    <location>
        <begin position="81"/>
        <end position="103"/>
    </location>
</feature>